<reference evidence="2" key="1">
    <citation type="submission" date="2019-07" db="EMBL/GenBank/DDBJ databases">
        <authorList>
            <person name="Dittberner H."/>
        </authorList>
    </citation>
    <scope>NUCLEOTIDE SEQUENCE [LARGE SCALE GENOMIC DNA]</scope>
</reference>
<dbReference type="Proteomes" id="UP000489600">
    <property type="component" value="Unassembled WGS sequence"/>
</dbReference>
<dbReference type="Pfam" id="PF03931">
    <property type="entry name" value="Skp1_POZ"/>
    <property type="match status" value="1"/>
</dbReference>
<name>A0A565CGE1_9BRAS</name>
<keyword evidence="3" id="KW-1185">Reference proteome</keyword>
<feature type="domain" description="SKP1 component POZ" evidence="1">
    <location>
        <begin position="6"/>
        <end position="30"/>
    </location>
</feature>
<evidence type="ECO:0000313" key="3">
    <source>
        <dbReference type="Proteomes" id="UP000489600"/>
    </source>
</evidence>
<gene>
    <name evidence="2" type="ORF">ANE_LOCUS23161</name>
</gene>
<comment type="caution">
    <text evidence="2">The sequence shown here is derived from an EMBL/GenBank/DDBJ whole genome shotgun (WGS) entry which is preliminary data.</text>
</comment>
<dbReference type="EMBL" id="CABITT030000007">
    <property type="protein sequence ID" value="VVB12717.1"/>
    <property type="molecule type" value="Genomic_DNA"/>
</dbReference>
<dbReference type="GO" id="GO:0006511">
    <property type="term" value="P:ubiquitin-dependent protein catabolic process"/>
    <property type="evidence" value="ECO:0007669"/>
    <property type="project" value="InterPro"/>
</dbReference>
<evidence type="ECO:0000259" key="1">
    <source>
        <dbReference type="Pfam" id="PF03931"/>
    </source>
</evidence>
<dbReference type="AlphaFoldDB" id="A0A565CGE1"/>
<evidence type="ECO:0000313" key="2">
    <source>
        <dbReference type="EMBL" id="VVB12717.1"/>
    </source>
</evidence>
<sequence>MSMKTALNSSDGESFEIEEAIEHQSSTITHSSFTTSPREFFLSYELFTSKTLVKLTLETRITIGELPQAVFLRVLKTLAIDIVYF</sequence>
<organism evidence="2 3">
    <name type="scientific">Arabis nemorensis</name>
    <dbReference type="NCBI Taxonomy" id="586526"/>
    <lineage>
        <taxon>Eukaryota</taxon>
        <taxon>Viridiplantae</taxon>
        <taxon>Streptophyta</taxon>
        <taxon>Embryophyta</taxon>
        <taxon>Tracheophyta</taxon>
        <taxon>Spermatophyta</taxon>
        <taxon>Magnoliopsida</taxon>
        <taxon>eudicotyledons</taxon>
        <taxon>Gunneridae</taxon>
        <taxon>Pentapetalae</taxon>
        <taxon>rosids</taxon>
        <taxon>malvids</taxon>
        <taxon>Brassicales</taxon>
        <taxon>Brassicaceae</taxon>
        <taxon>Arabideae</taxon>
        <taxon>Arabis</taxon>
    </lineage>
</organism>
<dbReference type="OrthoDB" id="612216at2759"/>
<dbReference type="InterPro" id="IPR016073">
    <property type="entry name" value="Skp1_comp_POZ"/>
</dbReference>
<protein>
    <recommendedName>
        <fullName evidence="1">SKP1 component POZ domain-containing protein</fullName>
    </recommendedName>
</protein>
<proteinExistence type="predicted"/>
<accession>A0A565CGE1</accession>